<dbReference type="Proteomes" id="UP000523601">
    <property type="component" value="Unassembled WGS sequence"/>
</dbReference>
<reference evidence="8 9" key="1">
    <citation type="submission" date="2020-04" db="EMBL/GenBank/DDBJ databases">
        <title>Donghicola sp., a member of the Rhodobacteraceae family isolated from mangrove forest in Thailand.</title>
        <authorList>
            <person name="Charoenyingcharoen P."/>
            <person name="Yukphan P."/>
        </authorList>
    </citation>
    <scope>NUCLEOTIDE SEQUENCE [LARGE SCALE GENOMIC DNA]</scope>
    <source>
        <strain evidence="8 9">C2-DW-16</strain>
    </source>
</reference>
<dbReference type="InterPro" id="IPR033942">
    <property type="entry name" value="IMPase"/>
</dbReference>
<dbReference type="InterPro" id="IPR020583">
    <property type="entry name" value="Inositol_monoP_metal-BS"/>
</dbReference>
<evidence type="ECO:0000313" key="9">
    <source>
        <dbReference type="Proteomes" id="UP000523601"/>
    </source>
</evidence>
<comment type="cofactor">
    <cofactor evidence="2 7">
        <name>Mg(2+)</name>
        <dbReference type="ChEBI" id="CHEBI:18420"/>
    </cofactor>
</comment>
<proteinExistence type="inferred from homology"/>
<evidence type="ECO:0000256" key="5">
    <source>
        <dbReference type="ARBA" id="ARBA00022801"/>
    </source>
</evidence>
<dbReference type="CDD" id="cd01639">
    <property type="entry name" value="IMPase"/>
    <property type="match status" value="1"/>
</dbReference>
<protein>
    <recommendedName>
        <fullName evidence="7">Inositol-1-monophosphatase</fullName>
        <ecNumber evidence="7">3.1.3.25</ecNumber>
    </recommendedName>
</protein>
<dbReference type="Gene3D" id="3.40.190.80">
    <property type="match status" value="1"/>
</dbReference>
<dbReference type="EC" id="3.1.3.25" evidence="7"/>
<comment type="catalytic activity">
    <reaction evidence="1 7">
        <text>a myo-inositol phosphate + H2O = myo-inositol + phosphate</text>
        <dbReference type="Rhea" id="RHEA:24056"/>
        <dbReference type="ChEBI" id="CHEBI:15377"/>
        <dbReference type="ChEBI" id="CHEBI:17268"/>
        <dbReference type="ChEBI" id="CHEBI:43474"/>
        <dbReference type="ChEBI" id="CHEBI:84139"/>
        <dbReference type="EC" id="3.1.3.25"/>
    </reaction>
</comment>
<dbReference type="Gene3D" id="3.30.540.10">
    <property type="entry name" value="Fructose-1,6-Bisphosphatase, subunit A, domain 1"/>
    <property type="match status" value="1"/>
</dbReference>
<dbReference type="PROSITE" id="PS00629">
    <property type="entry name" value="IMP_1"/>
    <property type="match status" value="1"/>
</dbReference>
<keyword evidence="4 7" id="KW-0479">Metal-binding</keyword>
<evidence type="ECO:0000256" key="1">
    <source>
        <dbReference type="ARBA" id="ARBA00001033"/>
    </source>
</evidence>
<dbReference type="SUPFAM" id="SSF56655">
    <property type="entry name" value="Carbohydrate phosphatase"/>
    <property type="match status" value="1"/>
</dbReference>
<dbReference type="PANTHER" id="PTHR20854:SF4">
    <property type="entry name" value="INOSITOL-1-MONOPHOSPHATASE-RELATED"/>
    <property type="match status" value="1"/>
</dbReference>
<keyword evidence="6 7" id="KW-0460">Magnesium</keyword>
<dbReference type="EMBL" id="JABCJD010000003">
    <property type="protein sequence ID" value="NVO27265.1"/>
    <property type="molecule type" value="Genomic_DNA"/>
</dbReference>
<evidence type="ECO:0000256" key="6">
    <source>
        <dbReference type="ARBA" id="ARBA00022842"/>
    </source>
</evidence>
<evidence type="ECO:0000256" key="3">
    <source>
        <dbReference type="ARBA" id="ARBA00009759"/>
    </source>
</evidence>
<keyword evidence="9" id="KW-1185">Reference proteome</keyword>
<dbReference type="PANTHER" id="PTHR20854">
    <property type="entry name" value="INOSITOL MONOPHOSPHATASE"/>
    <property type="match status" value="1"/>
</dbReference>
<keyword evidence="5 7" id="KW-0378">Hydrolase</keyword>
<dbReference type="Pfam" id="PF00459">
    <property type="entry name" value="Inositol_P"/>
    <property type="match status" value="1"/>
</dbReference>
<evidence type="ECO:0000256" key="2">
    <source>
        <dbReference type="ARBA" id="ARBA00001946"/>
    </source>
</evidence>
<dbReference type="PRINTS" id="PR00377">
    <property type="entry name" value="IMPHPHTASES"/>
</dbReference>
<organism evidence="8 9">
    <name type="scientific">Donghicola mangrovi</name>
    <dbReference type="NCBI Taxonomy" id="2729614"/>
    <lineage>
        <taxon>Bacteria</taxon>
        <taxon>Pseudomonadati</taxon>
        <taxon>Pseudomonadota</taxon>
        <taxon>Alphaproteobacteria</taxon>
        <taxon>Rhodobacterales</taxon>
        <taxon>Roseobacteraceae</taxon>
        <taxon>Donghicola</taxon>
    </lineage>
</organism>
<sequence>MIILTGRVWPVFSALGTTPLSDIQTLSPVIDLDARAAFLETLIAKAADRALQGFLQREEGQLEMKGPQDFLTETDLAVEDLIRQEIARTFPEDAILGEEGGGIPGRATWVIDPVDGTANFARGVPHFCVIIAFCVDGRCDLGAITNPVLNECYFARRGHGALKNGQPLRVTTTPSASSACLEMGWSRRLPVETYLEAQRKVLEEGANIRRGGSGGLALAYVAEGRSDGYFEGIMSSWDCLAGLLMVEEAGGRIGTWPATLADLTATGPVLAITPALAYQFAKVLAPVALKETSA</sequence>
<evidence type="ECO:0000256" key="4">
    <source>
        <dbReference type="ARBA" id="ARBA00022723"/>
    </source>
</evidence>
<gene>
    <name evidence="8" type="ORF">HJ526_07535</name>
</gene>
<evidence type="ECO:0000256" key="7">
    <source>
        <dbReference type="RuleBase" id="RU364068"/>
    </source>
</evidence>
<accession>A0ABX2PCS1</accession>
<comment type="similarity">
    <text evidence="3 7">Belongs to the inositol monophosphatase superfamily.</text>
</comment>
<name>A0ABX2PCS1_9RHOB</name>
<evidence type="ECO:0000313" key="8">
    <source>
        <dbReference type="EMBL" id="NVO27265.1"/>
    </source>
</evidence>
<comment type="caution">
    <text evidence="8">The sequence shown here is derived from an EMBL/GenBank/DDBJ whole genome shotgun (WGS) entry which is preliminary data.</text>
</comment>
<dbReference type="InterPro" id="IPR000760">
    <property type="entry name" value="Inositol_monophosphatase-like"/>
</dbReference>